<protein>
    <submittedName>
        <fullName evidence="1">Uncharacterized protein</fullName>
    </submittedName>
</protein>
<organism evidence="1 2">
    <name type="scientific">Paenibacillus macquariensis</name>
    <dbReference type="NCBI Taxonomy" id="948756"/>
    <lineage>
        <taxon>Bacteria</taxon>
        <taxon>Bacillati</taxon>
        <taxon>Bacillota</taxon>
        <taxon>Bacilli</taxon>
        <taxon>Bacillales</taxon>
        <taxon>Paenibacillaceae</taxon>
        <taxon>Paenibacillus</taxon>
    </lineage>
</organism>
<accession>A0ABY1KFU2</accession>
<reference evidence="1 2" key="1">
    <citation type="submission" date="2017-01" db="EMBL/GenBank/DDBJ databases">
        <authorList>
            <person name="Varghese N."/>
            <person name="Submissions S."/>
        </authorList>
    </citation>
    <scope>NUCLEOTIDE SEQUENCE [LARGE SCALE GENOMIC DNA]</scope>
    <source>
        <strain evidence="1 2">ATCC 23464</strain>
    </source>
</reference>
<comment type="caution">
    <text evidence="1">The sequence shown here is derived from an EMBL/GenBank/DDBJ whole genome shotgun (WGS) entry which is preliminary data.</text>
</comment>
<dbReference type="EMBL" id="FTNK01000024">
    <property type="protein sequence ID" value="SIR62963.1"/>
    <property type="molecule type" value="Genomic_DNA"/>
</dbReference>
<name>A0ABY1KFU2_9BACL</name>
<gene>
    <name evidence="1" type="ORF">SAMN05421578_12451</name>
</gene>
<evidence type="ECO:0000313" key="2">
    <source>
        <dbReference type="Proteomes" id="UP000186666"/>
    </source>
</evidence>
<keyword evidence="2" id="KW-1185">Reference proteome</keyword>
<sequence>MDDSEGVATDEGAVIRQLEFDKYIQLAYRHSIVDDDLQKRLKNNQWDVFFQARNELIAAYVMESMGHPLTFNPKGQGNTKGEFSIHTEAGDIFTEVKSPIRKPVNRV</sequence>
<dbReference type="Proteomes" id="UP000186666">
    <property type="component" value="Unassembled WGS sequence"/>
</dbReference>
<evidence type="ECO:0000313" key="1">
    <source>
        <dbReference type="EMBL" id="SIR62963.1"/>
    </source>
</evidence>
<proteinExistence type="predicted"/>